<sequence length="185" mass="20773">MMRCRWMNWIFNVGTKLKLALLEMERAGINCPRPPAPTPSCQVGHVLILEHGGEGRKQRPWSMAQAPAFFGDPGFCWARYFRLPRTILHGIPSCAAITFRSLPTSLLPTFQPTDTCTTTMILSLCQLEQEPTSLRHGRWQLASSLSTFTLAPGIPADAFAASRRRQSQWNALETSIFRSLWQGTP</sequence>
<keyword evidence="1" id="KW-0732">Signal</keyword>
<reference evidence="2" key="1">
    <citation type="submission" date="2021-06" db="EMBL/GenBank/DDBJ databases">
        <title>Comparative genomics, transcriptomics and evolutionary studies reveal genomic signatures of adaptation to plant cell wall in hemibiotrophic fungi.</title>
        <authorList>
            <consortium name="DOE Joint Genome Institute"/>
            <person name="Baroncelli R."/>
            <person name="Diaz J.F."/>
            <person name="Benocci T."/>
            <person name="Peng M."/>
            <person name="Battaglia E."/>
            <person name="Haridas S."/>
            <person name="Andreopoulos W."/>
            <person name="Labutti K."/>
            <person name="Pangilinan J."/>
            <person name="Floch G.L."/>
            <person name="Makela M.R."/>
            <person name="Henrissat B."/>
            <person name="Grigoriev I.V."/>
            <person name="Crouch J.A."/>
            <person name="De Vries R.P."/>
            <person name="Sukno S.A."/>
            <person name="Thon M.R."/>
        </authorList>
    </citation>
    <scope>NUCLEOTIDE SEQUENCE</scope>
    <source>
        <strain evidence="2">CBS 102054</strain>
    </source>
</reference>
<protein>
    <submittedName>
        <fullName evidence="2">Uncharacterized protein</fullName>
    </submittedName>
</protein>
<dbReference type="EMBL" id="JAHMHQ010000002">
    <property type="protein sequence ID" value="KAK1654908.1"/>
    <property type="molecule type" value="Genomic_DNA"/>
</dbReference>
<proteinExistence type="predicted"/>
<feature type="chain" id="PRO_5042584507" evidence="1">
    <location>
        <begin position="23"/>
        <end position="185"/>
    </location>
</feature>
<gene>
    <name evidence="2" type="ORF">BDP81DRAFT_90735</name>
</gene>
<name>A0AAJ0A2T3_9PEZI</name>
<dbReference type="Proteomes" id="UP001243989">
    <property type="component" value="Unassembled WGS sequence"/>
</dbReference>
<accession>A0AAJ0A2T3</accession>
<organism evidence="2 3">
    <name type="scientific">Colletotrichum phormii</name>
    <dbReference type="NCBI Taxonomy" id="359342"/>
    <lineage>
        <taxon>Eukaryota</taxon>
        <taxon>Fungi</taxon>
        <taxon>Dikarya</taxon>
        <taxon>Ascomycota</taxon>
        <taxon>Pezizomycotina</taxon>
        <taxon>Sordariomycetes</taxon>
        <taxon>Hypocreomycetidae</taxon>
        <taxon>Glomerellales</taxon>
        <taxon>Glomerellaceae</taxon>
        <taxon>Colletotrichum</taxon>
        <taxon>Colletotrichum acutatum species complex</taxon>
    </lineage>
</organism>
<evidence type="ECO:0000313" key="2">
    <source>
        <dbReference type="EMBL" id="KAK1654908.1"/>
    </source>
</evidence>
<feature type="signal peptide" evidence="1">
    <location>
        <begin position="1"/>
        <end position="22"/>
    </location>
</feature>
<comment type="caution">
    <text evidence="2">The sequence shown here is derived from an EMBL/GenBank/DDBJ whole genome shotgun (WGS) entry which is preliminary data.</text>
</comment>
<keyword evidence="3" id="KW-1185">Reference proteome</keyword>
<evidence type="ECO:0000313" key="3">
    <source>
        <dbReference type="Proteomes" id="UP001243989"/>
    </source>
</evidence>
<dbReference type="RefSeq" id="XP_060450952.1">
    <property type="nucleotide sequence ID" value="XM_060596481.1"/>
</dbReference>
<dbReference type="GeneID" id="85481343"/>
<dbReference type="AlphaFoldDB" id="A0AAJ0A2T3"/>
<evidence type="ECO:0000256" key="1">
    <source>
        <dbReference type="SAM" id="SignalP"/>
    </source>
</evidence>